<protein>
    <submittedName>
        <fullName evidence="3">Cell division FtsK/SpoIIIE</fullName>
    </submittedName>
</protein>
<proteinExistence type="predicted"/>
<gene>
    <name evidence="3" type="ORF">ERS132536_01874</name>
</gene>
<evidence type="ECO:0000313" key="3">
    <source>
        <dbReference type="EMBL" id="CYX90809.1"/>
    </source>
</evidence>
<dbReference type="Gene3D" id="3.40.50.300">
    <property type="entry name" value="P-loop containing nucleotide triphosphate hydrolases"/>
    <property type="match status" value="1"/>
</dbReference>
<organism evidence="3 4">
    <name type="scientific">Streptococcus suis</name>
    <dbReference type="NCBI Taxonomy" id="1307"/>
    <lineage>
        <taxon>Bacteria</taxon>
        <taxon>Bacillati</taxon>
        <taxon>Bacillota</taxon>
        <taxon>Bacilli</taxon>
        <taxon>Lactobacillales</taxon>
        <taxon>Streptococcaceae</taxon>
        <taxon>Streptococcus</taxon>
    </lineage>
</organism>
<evidence type="ECO:0000256" key="1">
    <source>
        <dbReference type="PROSITE-ProRule" id="PRU00289"/>
    </source>
</evidence>
<dbReference type="InterPro" id="IPR027417">
    <property type="entry name" value="P-loop_NTPase"/>
</dbReference>
<dbReference type="InterPro" id="IPR002543">
    <property type="entry name" value="FtsK_dom"/>
</dbReference>
<evidence type="ECO:0000259" key="2">
    <source>
        <dbReference type="PROSITE" id="PS50901"/>
    </source>
</evidence>
<feature type="domain" description="FtsK" evidence="2">
    <location>
        <begin position="197"/>
        <end position="394"/>
    </location>
</feature>
<accession>A0A116RWS4</accession>
<dbReference type="AlphaFoldDB" id="A0A116RWS4"/>
<name>A0A116RWS4_STRSU</name>
<dbReference type="PROSITE" id="PS50901">
    <property type="entry name" value="FTSK"/>
    <property type="match status" value="1"/>
</dbReference>
<dbReference type="SUPFAM" id="SSF52540">
    <property type="entry name" value="P-loop containing nucleoside triphosphate hydrolases"/>
    <property type="match status" value="1"/>
</dbReference>
<dbReference type="GO" id="GO:0005524">
    <property type="term" value="F:ATP binding"/>
    <property type="evidence" value="ECO:0007669"/>
    <property type="project" value="UniProtKB-UniRule"/>
</dbReference>
<dbReference type="Proteomes" id="UP000075182">
    <property type="component" value="Unassembled WGS sequence"/>
</dbReference>
<evidence type="ECO:0000313" key="4">
    <source>
        <dbReference type="Proteomes" id="UP000075182"/>
    </source>
</evidence>
<dbReference type="GO" id="GO:0051301">
    <property type="term" value="P:cell division"/>
    <property type="evidence" value="ECO:0007669"/>
    <property type="project" value="UniProtKB-KW"/>
</dbReference>
<keyword evidence="1" id="KW-0547">Nucleotide-binding</keyword>
<keyword evidence="3" id="KW-0131">Cell cycle</keyword>
<dbReference type="GO" id="GO:0003677">
    <property type="term" value="F:DNA binding"/>
    <property type="evidence" value="ECO:0007669"/>
    <property type="project" value="InterPro"/>
</dbReference>
<keyword evidence="1" id="KW-0067">ATP-binding</keyword>
<feature type="binding site" evidence="1">
    <location>
        <begin position="214"/>
        <end position="221"/>
    </location>
    <ligand>
        <name>ATP</name>
        <dbReference type="ChEBI" id="CHEBI:30616"/>
    </ligand>
</feature>
<dbReference type="EMBL" id="FIMD01000017">
    <property type="protein sequence ID" value="CYX90809.1"/>
    <property type="molecule type" value="Genomic_DNA"/>
</dbReference>
<sequence length="454" mass="51216">MKLIKLNHAVRVRFNPYIITSKRLFLSRVGMDLFLGMLLINTWVSPYSIPIKSVLSLIFIGIICSIEKFFKSVFISKIQNILYVRESLFDMLIGLNLYEESDNVVTNSATLNFEILPNNIVMVEVPLFGNKFLKLLKNLDEYLIPTLGLPLISKQEFPDYVIYRLGNIEEIQQYVFNSHTLTKEFFEDIPSPIIKLSNTQQFSLKSNTNLGIYGRTGTGKTIALQWYLFNALAKGCGTTDHTYLGVVDGKGADLFALGKLLQEELGEQIAVGSSPQMLAKLSREFVDIMNERFEIIERNSTLNADAYDLEMTPNFLFVDELASIRDSCGSSKQGKELWNEILQNLGLIARKGRQAGCHLCLSTQDPNAENIPVELRNQISAVLYLGNIGDDRLKMAFSMCELENVPTISDRKGEALFYADGLNSAEPVLTIVPFVDVKTKQDFLQVVRNILPNY</sequence>
<keyword evidence="3" id="KW-0132">Cell division</keyword>
<reference evidence="3 4" key="1">
    <citation type="submission" date="2016-02" db="EMBL/GenBank/DDBJ databases">
        <authorList>
            <consortium name="Pathogen Informatics"/>
        </authorList>
    </citation>
    <scope>NUCLEOTIDE SEQUENCE [LARGE SCALE GENOMIC DNA]</scope>
    <source>
        <strain evidence="3 4">SS999</strain>
    </source>
</reference>
<dbReference type="RefSeq" id="WP_029178909.1">
    <property type="nucleotide sequence ID" value="NZ_CEGV01000032.1"/>
</dbReference>